<dbReference type="Proteomes" id="UP000269396">
    <property type="component" value="Unassembled WGS sequence"/>
</dbReference>
<dbReference type="AlphaFoldDB" id="A0A183PEZ3"/>
<protein>
    <submittedName>
        <fullName evidence="1">Uncharacterized protein</fullName>
    </submittedName>
</protein>
<proteinExistence type="predicted"/>
<evidence type="ECO:0000313" key="1">
    <source>
        <dbReference type="EMBL" id="VDP62248.1"/>
    </source>
</evidence>
<organism evidence="1 2">
    <name type="scientific">Schistosoma mattheei</name>
    <dbReference type="NCBI Taxonomy" id="31246"/>
    <lineage>
        <taxon>Eukaryota</taxon>
        <taxon>Metazoa</taxon>
        <taxon>Spiralia</taxon>
        <taxon>Lophotrochozoa</taxon>
        <taxon>Platyhelminthes</taxon>
        <taxon>Trematoda</taxon>
        <taxon>Digenea</taxon>
        <taxon>Strigeidida</taxon>
        <taxon>Schistosomatoidea</taxon>
        <taxon>Schistosomatidae</taxon>
        <taxon>Schistosoma</taxon>
    </lineage>
</organism>
<sequence length="66" mass="7126">MSGITIQTGDHTNRLISENALIPFCHPLTPGSSTLPKFGTLIPNRIFVGGIPSNVGLNHTFHLAFR</sequence>
<evidence type="ECO:0000313" key="2">
    <source>
        <dbReference type="Proteomes" id="UP000269396"/>
    </source>
</evidence>
<name>A0A183PEZ3_9TREM</name>
<dbReference type="EMBL" id="UZAL01032957">
    <property type="protein sequence ID" value="VDP62248.1"/>
    <property type="molecule type" value="Genomic_DNA"/>
</dbReference>
<reference evidence="1 2" key="1">
    <citation type="submission" date="2018-11" db="EMBL/GenBank/DDBJ databases">
        <authorList>
            <consortium name="Pathogen Informatics"/>
        </authorList>
    </citation>
    <scope>NUCLEOTIDE SEQUENCE [LARGE SCALE GENOMIC DNA]</scope>
    <source>
        <strain>Denwood</strain>
        <strain evidence="2">Zambia</strain>
    </source>
</reference>
<gene>
    <name evidence="1" type="ORF">SMTD_LOCUS12929</name>
</gene>
<keyword evidence="2" id="KW-1185">Reference proteome</keyword>
<dbReference type="STRING" id="31246.A0A183PEZ3"/>
<accession>A0A183PEZ3</accession>
<feature type="non-terminal residue" evidence="1">
    <location>
        <position position="66"/>
    </location>
</feature>